<evidence type="ECO:0000313" key="3">
    <source>
        <dbReference type="Proteomes" id="UP001497482"/>
    </source>
</evidence>
<name>A0AAV2KKZ9_KNICA</name>
<accession>A0AAV2KKZ9</accession>
<dbReference type="EMBL" id="OZ035840">
    <property type="protein sequence ID" value="CAL1589268.1"/>
    <property type="molecule type" value="Genomic_DNA"/>
</dbReference>
<proteinExistence type="predicted"/>
<evidence type="ECO:0000256" key="1">
    <source>
        <dbReference type="SAM" id="MobiDB-lite"/>
    </source>
</evidence>
<protein>
    <submittedName>
        <fullName evidence="2">Uncharacterized protein</fullName>
    </submittedName>
</protein>
<keyword evidence="3" id="KW-1185">Reference proteome</keyword>
<dbReference type="Proteomes" id="UP001497482">
    <property type="component" value="Chromosome 18"/>
</dbReference>
<feature type="region of interest" description="Disordered" evidence="1">
    <location>
        <begin position="23"/>
        <end position="70"/>
    </location>
</feature>
<gene>
    <name evidence="2" type="ORF">KC01_LOCUS18908</name>
</gene>
<reference evidence="2 3" key="1">
    <citation type="submission" date="2024-04" db="EMBL/GenBank/DDBJ databases">
        <authorList>
            <person name="Waldvogel A.-M."/>
            <person name="Schoenle A."/>
        </authorList>
    </citation>
    <scope>NUCLEOTIDE SEQUENCE [LARGE SCALE GENOMIC DNA]</scope>
</reference>
<sequence>MEQGRGGVWRNHLQADGLDTLTAQRKKHRASTRDPAPHYNTQKGSGGSAHRLRGFHPQGPEAPPTGLGSLGERLRELLLHSDYSSVSSRQEHCPPEGAVLQLWTLSSSGRCPHSVHSWKTALRHSLSLL</sequence>
<evidence type="ECO:0000313" key="2">
    <source>
        <dbReference type="EMBL" id="CAL1589268.1"/>
    </source>
</evidence>
<organism evidence="2 3">
    <name type="scientific">Knipowitschia caucasica</name>
    <name type="common">Caucasian dwarf goby</name>
    <name type="synonym">Pomatoschistus caucasicus</name>
    <dbReference type="NCBI Taxonomy" id="637954"/>
    <lineage>
        <taxon>Eukaryota</taxon>
        <taxon>Metazoa</taxon>
        <taxon>Chordata</taxon>
        <taxon>Craniata</taxon>
        <taxon>Vertebrata</taxon>
        <taxon>Euteleostomi</taxon>
        <taxon>Actinopterygii</taxon>
        <taxon>Neopterygii</taxon>
        <taxon>Teleostei</taxon>
        <taxon>Neoteleostei</taxon>
        <taxon>Acanthomorphata</taxon>
        <taxon>Gobiaria</taxon>
        <taxon>Gobiiformes</taxon>
        <taxon>Gobioidei</taxon>
        <taxon>Gobiidae</taxon>
        <taxon>Gobiinae</taxon>
        <taxon>Knipowitschia</taxon>
    </lineage>
</organism>
<dbReference type="AlphaFoldDB" id="A0AAV2KKZ9"/>